<feature type="chain" id="PRO_5016462294" evidence="1">
    <location>
        <begin position="21"/>
        <end position="245"/>
    </location>
</feature>
<dbReference type="SUPFAM" id="SSF53850">
    <property type="entry name" value="Periplasmic binding protein-like II"/>
    <property type="match status" value="1"/>
</dbReference>
<dbReference type="InterPro" id="IPR001638">
    <property type="entry name" value="Solute-binding_3/MltF_N"/>
</dbReference>
<evidence type="ECO:0000256" key="1">
    <source>
        <dbReference type="SAM" id="SignalP"/>
    </source>
</evidence>
<dbReference type="AlphaFoldDB" id="A0A2Z6AV96"/>
<accession>A0A2Z6AV96</accession>
<dbReference type="PANTHER" id="PTHR38834:SF3">
    <property type="entry name" value="SOLUTE-BINDING PROTEIN FAMILY 3_N-TERMINAL DOMAIN-CONTAINING PROTEIN"/>
    <property type="match status" value="1"/>
</dbReference>
<dbReference type="PANTHER" id="PTHR38834">
    <property type="entry name" value="PERIPLASMIC SUBSTRATE BINDING PROTEIN FAMILY 3"/>
    <property type="match status" value="1"/>
</dbReference>
<evidence type="ECO:0000259" key="2">
    <source>
        <dbReference type="Pfam" id="PF00497"/>
    </source>
</evidence>
<feature type="signal peptide" evidence="1">
    <location>
        <begin position="1"/>
        <end position="20"/>
    </location>
</feature>
<reference evidence="3 4" key="1">
    <citation type="journal article" date="2018" name="Sci. Adv.">
        <title>Multi-heme cytochromes provide a pathway for survival in energy-limited environments.</title>
        <authorList>
            <person name="Deng X."/>
            <person name="Dohmae N."/>
            <person name="Nealson K.H."/>
            <person name="Hashimoto K."/>
            <person name="Okamoto A."/>
        </authorList>
    </citation>
    <scope>NUCLEOTIDE SEQUENCE [LARGE SCALE GENOMIC DNA]</scope>
    <source>
        <strain evidence="3 4">IS5</strain>
    </source>
</reference>
<dbReference type="KEGG" id="dfl:DFE_0436"/>
<sequence length="245" mass="27168">MRLLLSILLALVLFGTCSQAADVTVVTEQWPPFNYSNDKGELTGLSTDILRLALSQSGLEPDFQILPWARAYDMAQNDSGVFIFSILRSPAREPHFQWVGPLIPSLSVNLYKLKRRTNINISSLEEAKQYTIAVMKNGSTQLFLQGQGFLAGENLEVAASNDLGIKKLFWERVDLISGNAPAMAQLARANGFNFSELEEVLPLYDCGLYAATSLQTPQSLINRMQTGLDSIPPEHIETLIQSYLQ</sequence>
<gene>
    <name evidence="3" type="ORF">DFE_0436</name>
</gene>
<organism evidence="3 4">
    <name type="scientific">Desulfovibrio ferrophilus</name>
    <dbReference type="NCBI Taxonomy" id="241368"/>
    <lineage>
        <taxon>Bacteria</taxon>
        <taxon>Pseudomonadati</taxon>
        <taxon>Thermodesulfobacteriota</taxon>
        <taxon>Desulfovibrionia</taxon>
        <taxon>Desulfovibrionales</taxon>
        <taxon>Desulfovibrionaceae</taxon>
        <taxon>Desulfovibrio</taxon>
    </lineage>
</organism>
<dbReference type="Pfam" id="PF00497">
    <property type="entry name" value="SBP_bac_3"/>
    <property type="match status" value="1"/>
</dbReference>
<feature type="domain" description="Solute-binding protein family 3/N-terminal" evidence="2">
    <location>
        <begin position="25"/>
        <end position="142"/>
    </location>
</feature>
<proteinExistence type="predicted"/>
<dbReference type="Gene3D" id="3.40.190.10">
    <property type="entry name" value="Periplasmic binding protein-like II"/>
    <property type="match status" value="2"/>
</dbReference>
<name>A0A2Z6AV96_9BACT</name>
<dbReference type="RefSeq" id="WP_126376124.1">
    <property type="nucleotide sequence ID" value="NZ_AP017378.1"/>
</dbReference>
<evidence type="ECO:0000313" key="4">
    <source>
        <dbReference type="Proteomes" id="UP000269883"/>
    </source>
</evidence>
<keyword evidence="1" id="KW-0732">Signal</keyword>
<dbReference type="EMBL" id="AP017378">
    <property type="protein sequence ID" value="BBD07162.1"/>
    <property type="molecule type" value="Genomic_DNA"/>
</dbReference>
<keyword evidence="4" id="KW-1185">Reference proteome</keyword>
<protein>
    <submittedName>
        <fullName evidence="3">Extracellular solute-binding protein family 3</fullName>
    </submittedName>
</protein>
<dbReference type="OrthoDB" id="5339217at2"/>
<dbReference type="Proteomes" id="UP000269883">
    <property type="component" value="Chromosome"/>
</dbReference>
<evidence type="ECO:0000313" key="3">
    <source>
        <dbReference type="EMBL" id="BBD07162.1"/>
    </source>
</evidence>